<dbReference type="Gene3D" id="3.30.9.10">
    <property type="entry name" value="D-Amino Acid Oxidase, subunit A, domain 2"/>
    <property type="match status" value="1"/>
</dbReference>
<dbReference type="EMBL" id="CP032096">
    <property type="protein sequence ID" value="QBZ83717.1"/>
    <property type="molecule type" value="Genomic_DNA"/>
</dbReference>
<keyword evidence="3" id="KW-0285">Flavoprotein</keyword>
<dbReference type="PANTHER" id="PTHR11985:SF15">
    <property type="entry name" value="GLYCEROL-3-PHOSPHATE DEHYDROGENASE, MITOCHONDRIAL"/>
    <property type="match status" value="1"/>
</dbReference>
<dbReference type="InterPro" id="IPR006076">
    <property type="entry name" value="FAD-dep_OxRdtase"/>
</dbReference>
<keyword evidence="4" id="KW-0274">FAD</keyword>
<evidence type="ECO:0000313" key="8">
    <source>
        <dbReference type="Proteomes" id="UP000296201"/>
    </source>
</evidence>
<organism evidence="7 8">
    <name type="scientific">Hydrogenovibrio crunogenus</name>
    <dbReference type="NCBI Taxonomy" id="39765"/>
    <lineage>
        <taxon>Bacteria</taxon>
        <taxon>Pseudomonadati</taxon>
        <taxon>Pseudomonadota</taxon>
        <taxon>Gammaproteobacteria</taxon>
        <taxon>Thiotrichales</taxon>
        <taxon>Piscirickettsiaceae</taxon>
        <taxon>Hydrogenovibrio</taxon>
    </lineage>
</organism>
<evidence type="ECO:0000313" key="7">
    <source>
        <dbReference type="EMBL" id="QBZ83717.1"/>
    </source>
</evidence>
<name>A0A4P7P0V5_9GAMM</name>
<dbReference type="GO" id="GO:0004368">
    <property type="term" value="F:glycerol-3-phosphate dehydrogenase (quinone) activity"/>
    <property type="evidence" value="ECO:0007669"/>
    <property type="project" value="UniProtKB-EC"/>
</dbReference>
<gene>
    <name evidence="7" type="primary">glpD</name>
    <name evidence="7" type="ORF">GHNINEIG_01778</name>
</gene>
<evidence type="ECO:0000256" key="3">
    <source>
        <dbReference type="ARBA" id="ARBA00022630"/>
    </source>
</evidence>
<comment type="cofactor">
    <cofactor evidence="1">
        <name>FAD</name>
        <dbReference type="ChEBI" id="CHEBI:57692"/>
    </cofactor>
</comment>
<evidence type="ECO:0000256" key="5">
    <source>
        <dbReference type="ARBA" id="ARBA00023002"/>
    </source>
</evidence>
<proteinExistence type="inferred from homology"/>
<dbReference type="Pfam" id="PF01266">
    <property type="entry name" value="DAO"/>
    <property type="match status" value="1"/>
</dbReference>
<keyword evidence="8" id="KW-1185">Reference proteome</keyword>
<reference evidence="7 8" key="1">
    <citation type="submission" date="2018-08" db="EMBL/GenBank/DDBJ databases">
        <title>Horizontal acquisition of hydrogen conversion ability and other habitat adaptations in Hydrogenovibrio crunogenus strains.</title>
        <authorList>
            <person name="Gonnella G."/>
            <person name="Adam N."/>
            <person name="Perner M."/>
        </authorList>
    </citation>
    <scope>NUCLEOTIDE SEQUENCE [LARGE SCALE GENOMIC DNA]</scope>
    <source>
        <strain evidence="7 8">SP-41</strain>
    </source>
</reference>
<evidence type="ECO:0000259" key="6">
    <source>
        <dbReference type="Pfam" id="PF01266"/>
    </source>
</evidence>
<dbReference type="PRINTS" id="PR01001">
    <property type="entry name" value="FADG3PDH"/>
</dbReference>
<dbReference type="AlphaFoldDB" id="A0A4P7P0V5"/>
<dbReference type="InterPro" id="IPR036188">
    <property type="entry name" value="FAD/NAD-bd_sf"/>
</dbReference>
<dbReference type="Proteomes" id="UP000296201">
    <property type="component" value="Chromosome"/>
</dbReference>
<evidence type="ECO:0000256" key="1">
    <source>
        <dbReference type="ARBA" id="ARBA00001974"/>
    </source>
</evidence>
<evidence type="ECO:0000256" key="4">
    <source>
        <dbReference type="ARBA" id="ARBA00022827"/>
    </source>
</evidence>
<dbReference type="GO" id="GO:0046168">
    <property type="term" value="P:glycerol-3-phosphate catabolic process"/>
    <property type="evidence" value="ECO:0007669"/>
    <property type="project" value="TreeGrafter"/>
</dbReference>
<dbReference type="Gene3D" id="3.50.50.60">
    <property type="entry name" value="FAD/NAD(P)-binding domain"/>
    <property type="match status" value="1"/>
</dbReference>
<accession>A0A4P7P0V5</accession>
<protein>
    <submittedName>
        <fullName evidence="7">Aerobic glycerol-3-phosphate dehydrogenase</fullName>
        <ecNumber evidence="7">1.1.5.3</ecNumber>
    </submittedName>
</protein>
<dbReference type="SUPFAM" id="SSF51905">
    <property type="entry name" value="FAD/NAD(P)-binding domain"/>
    <property type="match status" value="1"/>
</dbReference>
<dbReference type="PANTHER" id="PTHR11985">
    <property type="entry name" value="GLYCEROL-3-PHOSPHATE DEHYDROGENASE"/>
    <property type="match status" value="1"/>
</dbReference>
<dbReference type="EC" id="1.1.5.3" evidence="7"/>
<dbReference type="InterPro" id="IPR000447">
    <property type="entry name" value="G3P_DH_FAD-dep"/>
</dbReference>
<keyword evidence="5 7" id="KW-0560">Oxidoreductase</keyword>
<sequence>MTNNVKQTVKLNIAIVGGGINGIMTAWELLKQGHSVTLFEKDEVMKQTSSASSKLLHGGLRYLENYEFRLVKEALKERQWWIKQAPHLAQPLKLFIPIYKTSRRPAWMYKVGLWLYDTLAGKQNIGNHQSLTKQQMQQACPEFKTEGLIKGFSYYDGQMDDYQLGLWALDQAKKSSCHCEEQSDVASTSRLALKEHTEVTQIDPQGNLTLANGKMQTYDKIINIAGPWAEQLLKQSNIKPAYNLDPVRGSHILIEDTVIPSEGNKGYPKGNQLGYLLEIPNEHRIFFVLPYQGRRLIGTTEIRQTLSDDIKPSEQEIDYLINAYNYYFRVPISKQNIVQSFAGLRPLVKSTDNPNKATREYAIEHNQNLISVIGGKWTTARQLAKKVSGLVK</sequence>
<evidence type="ECO:0000256" key="2">
    <source>
        <dbReference type="ARBA" id="ARBA00007330"/>
    </source>
</evidence>
<dbReference type="RefSeq" id="WP_223260869.1">
    <property type="nucleotide sequence ID" value="NZ_CP032096.1"/>
</dbReference>
<feature type="domain" description="FAD dependent oxidoreductase" evidence="6">
    <location>
        <begin position="13"/>
        <end position="353"/>
    </location>
</feature>
<comment type="similarity">
    <text evidence="2">Belongs to the FAD-dependent glycerol-3-phosphate dehydrogenase family.</text>
</comment>